<evidence type="ECO:0000313" key="5">
    <source>
        <dbReference type="EMBL" id="MBI1757301.1"/>
    </source>
</evidence>
<dbReference type="InterPro" id="IPR036388">
    <property type="entry name" value="WH-like_DNA-bd_sf"/>
</dbReference>
<evidence type="ECO:0000313" key="6">
    <source>
        <dbReference type="Proteomes" id="UP000727962"/>
    </source>
</evidence>
<dbReference type="InterPro" id="IPR011991">
    <property type="entry name" value="ArsR-like_HTH"/>
</dbReference>
<keyword evidence="2" id="KW-0238">DNA-binding</keyword>
<dbReference type="PROSITE" id="PS00519">
    <property type="entry name" value="HTH_ASNC_1"/>
    <property type="match status" value="1"/>
</dbReference>
<dbReference type="CDD" id="cd00090">
    <property type="entry name" value="HTH_ARSR"/>
    <property type="match status" value="1"/>
</dbReference>
<dbReference type="SUPFAM" id="SSF54909">
    <property type="entry name" value="Dimeric alpha+beta barrel"/>
    <property type="match status" value="1"/>
</dbReference>
<dbReference type="GO" id="GO:0005829">
    <property type="term" value="C:cytosol"/>
    <property type="evidence" value="ECO:0007669"/>
    <property type="project" value="TreeGrafter"/>
</dbReference>
<organism evidence="5 6">
    <name type="scientific">Fimbriimonas ginsengisoli</name>
    <dbReference type="NCBI Taxonomy" id="1005039"/>
    <lineage>
        <taxon>Bacteria</taxon>
        <taxon>Bacillati</taxon>
        <taxon>Armatimonadota</taxon>
        <taxon>Fimbriimonadia</taxon>
        <taxon>Fimbriimonadales</taxon>
        <taxon>Fimbriimonadaceae</taxon>
        <taxon>Fimbriimonas</taxon>
    </lineage>
</organism>
<evidence type="ECO:0000256" key="3">
    <source>
        <dbReference type="ARBA" id="ARBA00023163"/>
    </source>
</evidence>
<dbReference type="Gene3D" id="1.10.10.10">
    <property type="entry name" value="Winged helix-like DNA-binding domain superfamily/Winged helix DNA-binding domain"/>
    <property type="match status" value="1"/>
</dbReference>
<dbReference type="SUPFAM" id="SSF46785">
    <property type="entry name" value="Winged helix' DNA-binding domain"/>
    <property type="match status" value="1"/>
</dbReference>
<dbReference type="SMART" id="SM00344">
    <property type="entry name" value="HTH_ASNC"/>
    <property type="match status" value="1"/>
</dbReference>
<keyword evidence="3" id="KW-0804">Transcription</keyword>
<evidence type="ECO:0000256" key="2">
    <source>
        <dbReference type="ARBA" id="ARBA00023125"/>
    </source>
</evidence>
<keyword evidence="1" id="KW-0805">Transcription regulation</keyword>
<dbReference type="Proteomes" id="UP000727962">
    <property type="component" value="Unassembled WGS sequence"/>
</dbReference>
<dbReference type="PANTHER" id="PTHR30154">
    <property type="entry name" value="LEUCINE-RESPONSIVE REGULATORY PROTEIN"/>
    <property type="match status" value="1"/>
</dbReference>
<dbReference type="Pfam" id="PF01037">
    <property type="entry name" value="AsnC_trans_reg"/>
    <property type="match status" value="1"/>
</dbReference>
<dbReference type="Gene3D" id="3.30.70.920">
    <property type="match status" value="1"/>
</dbReference>
<reference evidence="5" key="1">
    <citation type="submission" date="2020-07" db="EMBL/GenBank/DDBJ databases">
        <title>Huge and variable diversity of episymbiotic CPR bacteria and DPANN archaea in groundwater ecosystems.</title>
        <authorList>
            <person name="He C.Y."/>
            <person name="Keren R."/>
            <person name="Whittaker M."/>
            <person name="Farag I.F."/>
            <person name="Doudna J."/>
            <person name="Cate J.H.D."/>
            <person name="Banfield J.F."/>
        </authorList>
    </citation>
    <scope>NUCLEOTIDE SEQUENCE</scope>
    <source>
        <strain evidence="5">NC_groundwater_17_Pr7_B-0.1um_64_12</strain>
    </source>
</reference>
<feature type="domain" description="HTH asnC-type" evidence="4">
    <location>
        <begin position="1"/>
        <end position="62"/>
    </location>
</feature>
<protein>
    <submittedName>
        <fullName evidence="5">Lrp/AsnC family transcriptional regulator</fullName>
    </submittedName>
</protein>
<accession>A0A931M1L5</accession>
<dbReference type="PRINTS" id="PR00033">
    <property type="entry name" value="HTHASNC"/>
</dbReference>
<dbReference type="PROSITE" id="PS50956">
    <property type="entry name" value="HTH_ASNC_2"/>
    <property type="match status" value="1"/>
</dbReference>
<proteinExistence type="predicted"/>
<sequence>MDAADRKILSILQREGRMTNAELASRIGLTPGPTLARVNKLESAGIIRGYAALVDRDAVGLPVTAFVSVILKNHGKAASQDFLKAVAGLPEVLECHHIAGDEDYLLKVVAASPSDYESFVLDRLAEVADVQRVKTTIVLSSPICGTAVPIREEA</sequence>
<gene>
    <name evidence="5" type="ORF">HYR64_09375</name>
</gene>
<evidence type="ECO:0000259" key="4">
    <source>
        <dbReference type="PROSITE" id="PS50956"/>
    </source>
</evidence>
<dbReference type="InterPro" id="IPR019887">
    <property type="entry name" value="Tscrpt_reg_AsnC/Lrp_C"/>
</dbReference>
<dbReference type="GO" id="GO:0043565">
    <property type="term" value="F:sequence-specific DNA binding"/>
    <property type="evidence" value="ECO:0007669"/>
    <property type="project" value="InterPro"/>
</dbReference>
<name>A0A931M1L5_FIMGI</name>
<dbReference type="InterPro" id="IPR036390">
    <property type="entry name" value="WH_DNA-bd_sf"/>
</dbReference>
<dbReference type="EMBL" id="JACOSL010000059">
    <property type="protein sequence ID" value="MBI1757301.1"/>
    <property type="molecule type" value="Genomic_DNA"/>
</dbReference>
<dbReference type="InterPro" id="IPR000485">
    <property type="entry name" value="AsnC-type_HTH_dom"/>
</dbReference>
<dbReference type="Pfam" id="PF13412">
    <property type="entry name" value="HTH_24"/>
    <property type="match status" value="1"/>
</dbReference>
<evidence type="ECO:0000256" key="1">
    <source>
        <dbReference type="ARBA" id="ARBA00023015"/>
    </source>
</evidence>
<dbReference type="InterPro" id="IPR011008">
    <property type="entry name" value="Dimeric_a/b-barrel"/>
</dbReference>
<dbReference type="PANTHER" id="PTHR30154:SF53">
    <property type="entry name" value="HTH-TYPE TRANSCRIPTIONAL REGULATOR LRPC"/>
    <property type="match status" value="1"/>
</dbReference>
<dbReference type="InterPro" id="IPR019885">
    <property type="entry name" value="Tscrpt_reg_HTH_AsnC-type_CS"/>
</dbReference>
<dbReference type="GO" id="GO:0043200">
    <property type="term" value="P:response to amino acid"/>
    <property type="evidence" value="ECO:0007669"/>
    <property type="project" value="TreeGrafter"/>
</dbReference>
<comment type="caution">
    <text evidence="5">The sequence shown here is derived from an EMBL/GenBank/DDBJ whole genome shotgun (WGS) entry which is preliminary data.</text>
</comment>
<dbReference type="AlphaFoldDB" id="A0A931M1L5"/>
<dbReference type="InterPro" id="IPR019888">
    <property type="entry name" value="Tscrpt_reg_AsnC-like"/>
</dbReference>